<evidence type="ECO:0000259" key="2">
    <source>
        <dbReference type="Pfam" id="PF25372"/>
    </source>
</evidence>
<feature type="region of interest" description="Disordered" evidence="1">
    <location>
        <begin position="153"/>
        <end position="189"/>
    </location>
</feature>
<feature type="domain" description="F-box/LRR-repeat protein 15-like leucin rich repeat" evidence="2">
    <location>
        <begin position="344"/>
        <end position="463"/>
    </location>
</feature>
<reference evidence="3 4" key="1">
    <citation type="submission" date="2016-09" db="EMBL/GenBank/DDBJ databases">
        <title>Extensive genetic diversity and differential bi-allelic expression allows diatom success in the polar Southern Ocean.</title>
        <authorList>
            <consortium name="DOE Joint Genome Institute"/>
            <person name="Mock T."/>
            <person name="Otillar R.P."/>
            <person name="Strauss J."/>
            <person name="Dupont C."/>
            <person name="Frickenhaus S."/>
            <person name="Maumus F."/>
            <person name="Mcmullan M."/>
            <person name="Sanges R."/>
            <person name="Schmutz J."/>
            <person name="Toseland A."/>
            <person name="Valas R."/>
            <person name="Veluchamy A."/>
            <person name="Ward B.J."/>
            <person name="Allen A."/>
            <person name="Barry K."/>
            <person name="Falciatore A."/>
            <person name="Ferrante M."/>
            <person name="Fortunato A.E."/>
            <person name="Gloeckner G."/>
            <person name="Gruber A."/>
            <person name="Hipkin R."/>
            <person name="Janech M."/>
            <person name="Kroth P."/>
            <person name="Leese F."/>
            <person name="Lindquist E."/>
            <person name="Lyon B.R."/>
            <person name="Martin J."/>
            <person name="Mayer C."/>
            <person name="Parker M."/>
            <person name="Quesneville H."/>
            <person name="Raymond J."/>
            <person name="Uhlig C."/>
            <person name="Valentin K.U."/>
            <person name="Worden A.Z."/>
            <person name="Armbrust E.V."/>
            <person name="Bowler C."/>
            <person name="Green B."/>
            <person name="Moulton V."/>
            <person name="Van Oosterhout C."/>
            <person name="Grigoriev I."/>
        </authorList>
    </citation>
    <scope>NUCLEOTIDE SEQUENCE [LARGE SCALE GENOMIC DNA]</scope>
    <source>
        <strain evidence="3 4">CCMP1102</strain>
    </source>
</reference>
<feature type="compositionally biased region" description="Acidic residues" evidence="1">
    <location>
        <begin position="821"/>
        <end position="835"/>
    </location>
</feature>
<dbReference type="SMART" id="SM00367">
    <property type="entry name" value="LRR_CC"/>
    <property type="match status" value="11"/>
</dbReference>
<dbReference type="InParanoid" id="A0A1E7FSH0"/>
<dbReference type="Gene3D" id="3.80.10.10">
    <property type="entry name" value="Ribonuclease Inhibitor"/>
    <property type="match status" value="6"/>
</dbReference>
<dbReference type="EMBL" id="KV784354">
    <property type="protein sequence ID" value="OEU21121.1"/>
    <property type="molecule type" value="Genomic_DNA"/>
</dbReference>
<sequence>MGSACSTQRHDRGNSSSRNDRNRCLPSDGSNSTCSKSPKRLCSRHSVVSAVPDDFISNLYPLADNYVLEDNGWRSPKPLADLCTDILCRSLPYLDGALPPGLPQDIVDDVTASLVKHSALNATTLRVLRNCELGSLTLSGCRGVTDSWLEPLSCSSSTPTTNGSSSCASPPLLPSPPLGPMSYIKNDDNRKKDVDNMQAMDLDAALEHHSPEVFYNAKFREHETSSHDSNSTSSFASASSKHHNNNQHDTAFVPFIIDHGSSKSNCTENNNSKLPPILFPQSEMNNHRGIGNTSHIKLLDLRGSQRLTDKGLLQLSDLSSLKIAKLDNCHSIQGRGLVAFSRSHHLHTLSLANCRRLSDEAIINISHLISLEALSLDGCRCLTDRSLAAIGNLIRIKKLDLSQCDLITDTGLQELEHIQNIEELSLGWCRSITDDGIELLANQLGRSKNMRILSVARIPITDTGIKHLSLLSALEELDLNGCSNIGSSSLGNTLAKLTKLERLDVSYCPGILRSSWQGKIKSLKTLDACYSAVRDSHISRLTDLSALEEINLDSCPIGDWTISHLADNTVVPNLVSLDLADTDLSDLGMVHLAKFKKLKRLSLFYCNLTNASLRHLTSLSNLEVLNLDSREIGDNGLWHLRSLQNLKSLDIFSGRVTDTGCCHIAQIKSLESLELCGGGVTDTGCSILAALENLISLNLSQNERITNRGAAALAALSNLKALNLSNTRVNSGALIHFSDLMNLKSLALYGCQGMKETRNDMLDRLQSGLPNLKCVRLNNGSDSDGIISARGEDTDDEDMDSDTEQVVFGSTSNHQRANAGELDDAESQSDSDSDMVDAHADIHSDSGDEEEGYDNDSSFSDHES</sequence>
<dbReference type="PANTHER" id="PTHR13318">
    <property type="entry name" value="PARTNER OF PAIRED, ISOFORM B-RELATED"/>
    <property type="match status" value="1"/>
</dbReference>
<feature type="region of interest" description="Disordered" evidence="1">
    <location>
        <begin position="1"/>
        <end position="33"/>
    </location>
</feature>
<dbReference type="Pfam" id="PF13855">
    <property type="entry name" value="LRR_8"/>
    <property type="match status" value="1"/>
</dbReference>
<protein>
    <submittedName>
        <fullName evidence="3">RNI-like protein</fullName>
    </submittedName>
</protein>
<dbReference type="InterPro" id="IPR057207">
    <property type="entry name" value="FBXL15_LRR"/>
</dbReference>
<feature type="compositionally biased region" description="Basic and acidic residues" evidence="1">
    <location>
        <begin position="836"/>
        <end position="846"/>
    </location>
</feature>
<evidence type="ECO:0000256" key="1">
    <source>
        <dbReference type="SAM" id="MobiDB-lite"/>
    </source>
</evidence>
<feature type="compositionally biased region" description="Low complexity" evidence="1">
    <location>
        <begin position="153"/>
        <end position="170"/>
    </location>
</feature>
<dbReference type="Pfam" id="PF13516">
    <property type="entry name" value="LRR_6"/>
    <property type="match status" value="1"/>
</dbReference>
<feature type="compositionally biased region" description="Acidic residues" evidence="1">
    <location>
        <begin position="793"/>
        <end position="803"/>
    </location>
</feature>
<dbReference type="SUPFAM" id="SSF52047">
    <property type="entry name" value="RNI-like"/>
    <property type="match status" value="2"/>
</dbReference>
<feature type="compositionally biased region" description="Basic and acidic residues" evidence="1">
    <location>
        <begin position="8"/>
        <end position="23"/>
    </location>
</feature>
<gene>
    <name evidence="3" type="ORF">FRACYDRAFT_259809</name>
</gene>
<accession>A0A1E7FSH0</accession>
<dbReference type="Pfam" id="PF25372">
    <property type="entry name" value="DUF7885"/>
    <property type="match status" value="1"/>
</dbReference>
<dbReference type="Proteomes" id="UP000095751">
    <property type="component" value="Unassembled WGS sequence"/>
</dbReference>
<dbReference type="GO" id="GO:0019005">
    <property type="term" value="C:SCF ubiquitin ligase complex"/>
    <property type="evidence" value="ECO:0007669"/>
    <property type="project" value="TreeGrafter"/>
</dbReference>
<name>A0A1E7FSH0_9STRA</name>
<feature type="region of interest" description="Disordered" evidence="1">
    <location>
        <begin position="221"/>
        <end position="247"/>
    </location>
</feature>
<dbReference type="GO" id="GO:0031146">
    <property type="term" value="P:SCF-dependent proteasomal ubiquitin-dependent protein catabolic process"/>
    <property type="evidence" value="ECO:0007669"/>
    <property type="project" value="TreeGrafter"/>
</dbReference>
<dbReference type="OrthoDB" id="120976at2759"/>
<dbReference type="InterPro" id="IPR032675">
    <property type="entry name" value="LRR_dom_sf"/>
</dbReference>
<proteinExistence type="predicted"/>
<dbReference type="InterPro" id="IPR001611">
    <property type="entry name" value="Leu-rich_rpt"/>
</dbReference>
<evidence type="ECO:0000313" key="4">
    <source>
        <dbReference type="Proteomes" id="UP000095751"/>
    </source>
</evidence>
<feature type="compositionally biased region" description="Low complexity" evidence="1">
    <location>
        <begin position="227"/>
        <end position="239"/>
    </location>
</feature>
<evidence type="ECO:0000313" key="3">
    <source>
        <dbReference type="EMBL" id="OEU21121.1"/>
    </source>
</evidence>
<dbReference type="KEGG" id="fcy:FRACYDRAFT_259809"/>
<feature type="region of interest" description="Disordered" evidence="1">
    <location>
        <begin position="784"/>
        <end position="864"/>
    </location>
</feature>
<organism evidence="3 4">
    <name type="scientific">Fragilariopsis cylindrus CCMP1102</name>
    <dbReference type="NCBI Taxonomy" id="635003"/>
    <lineage>
        <taxon>Eukaryota</taxon>
        <taxon>Sar</taxon>
        <taxon>Stramenopiles</taxon>
        <taxon>Ochrophyta</taxon>
        <taxon>Bacillariophyta</taxon>
        <taxon>Bacillariophyceae</taxon>
        <taxon>Bacillariophycidae</taxon>
        <taxon>Bacillariales</taxon>
        <taxon>Bacillariaceae</taxon>
        <taxon>Fragilariopsis</taxon>
    </lineage>
</organism>
<dbReference type="InterPro" id="IPR006553">
    <property type="entry name" value="Leu-rich_rpt_Cys-con_subtyp"/>
</dbReference>
<keyword evidence="4" id="KW-1185">Reference proteome</keyword>
<dbReference type="PANTHER" id="PTHR13318:SF190">
    <property type="entry name" value="PARTNER OF PAIRED, ISOFORM B"/>
    <property type="match status" value="1"/>
</dbReference>
<dbReference type="AlphaFoldDB" id="A0A1E7FSH0"/>